<comment type="caution">
    <text evidence="3">The sequence shown here is derived from an EMBL/GenBank/DDBJ whole genome shotgun (WGS) entry which is preliminary data.</text>
</comment>
<reference evidence="3" key="1">
    <citation type="submission" date="2022-03" db="EMBL/GenBank/DDBJ databases">
        <authorList>
            <person name="Woo C.Y."/>
        </authorList>
    </citation>
    <scope>NUCLEOTIDE SEQUENCE</scope>
    <source>
        <strain evidence="3">CYS-02</strain>
    </source>
</reference>
<organism evidence="3 4">
    <name type="scientific">Variovorax terrae</name>
    <dbReference type="NCBI Taxonomy" id="2923278"/>
    <lineage>
        <taxon>Bacteria</taxon>
        <taxon>Pseudomonadati</taxon>
        <taxon>Pseudomonadota</taxon>
        <taxon>Betaproteobacteria</taxon>
        <taxon>Burkholderiales</taxon>
        <taxon>Comamonadaceae</taxon>
        <taxon>Variovorax</taxon>
    </lineage>
</organism>
<evidence type="ECO:0008006" key="5">
    <source>
        <dbReference type="Google" id="ProtNLM"/>
    </source>
</evidence>
<feature type="region of interest" description="Disordered" evidence="1">
    <location>
        <begin position="44"/>
        <end position="119"/>
    </location>
</feature>
<dbReference type="AlphaFoldDB" id="A0A9X1VXN6"/>
<feature type="chain" id="PRO_5040812586" description="DUF4124 domain-containing protein" evidence="2">
    <location>
        <begin position="24"/>
        <end position="119"/>
    </location>
</feature>
<keyword evidence="4" id="KW-1185">Reference proteome</keyword>
<dbReference type="Proteomes" id="UP001139447">
    <property type="component" value="Unassembled WGS sequence"/>
</dbReference>
<evidence type="ECO:0000256" key="1">
    <source>
        <dbReference type="SAM" id="MobiDB-lite"/>
    </source>
</evidence>
<evidence type="ECO:0000256" key="2">
    <source>
        <dbReference type="SAM" id="SignalP"/>
    </source>
</evidence>
<dbReference type="EMBL" id="JALGBI010000002">
    <property type="protein sequence ID" value="MCJ0765312.1"/>
    <property type="molecule type" value="Genomic_DNA"/>
</dbReference>
<gene>
    <name evidence="3" type="ORF">MMF98_19030</name>
</gene>
<protein>
    <recommendedName>
        <fullName evidence="5">DUF4124 domain-containing protein</fullName>
    </recommendedName>
</protein>
<feature type="signal peptide" evidence="2">
    <location>
        <begin position="1"/>
        <end position="23"/>
    </location>
</feature>
<sequence>MKHHAAHGLLLALAGLLAAGTHAEEVWRCGNSYGQSPCPGGIAVPADDARTAAQKAEADAATRRASQTAGQMEQERLQRNARTRAQAAAVPRTAASSASDEPPSRHIVRQPSGQASRGK</sequence>
<feature type="compositionally biased region" description="Low complexity" evidence="1">
    <location>
        <begin position="83"/>
        <end position="99"/>
    </location>
</feature>
<name>A0A9X1VXN6_9BURK</name>
<evidence type="ECO:0000313" key="3">
    <source>
        <dbReference type="EMBL" id="MCJ0765312.1"/>
    </source>
</evidence>
<proteinExistence type="predicted"/>
<keyword evidence="2" id="KW-0732">Signal</keyword>
<dbReference type="RefSeq" id="WP_243308517.1">
    <property type="nucleotide sequence ID" value="NZ_JALGBI010000002.1"/>
</dbReference>
<accession>A0A9X1VXN6</accession>
<evidence type="ECO:0000313" key="4">
    <source>
        <dbReference type="Proteomes" id="UP001139447"/>
    </source>
</evidence>